<keyword evidence="8" id="KW-0998">Cell outer membrane</keyword>
<dbReference type="Gene3D" id="3.30.1330.60">
    <property type="entry name" value="OmpA-like domain"/>
    <property type="match status" value="1"/>
</dbReference>
<feature type="transmembrane region" description="Helical" evidence="10">
    <location>
        <begin position="32"/>
        <end position="52"/>
    </location>
</feature>
<dbReference type="PROSITE" id="PS51123">
    <property type="entry name" value="OMPA_2"/>
    <property type="match status" value="1"/>
</dbReference>
<dbReference type="CDD" id="cd07185">
    <property type="entry name" value="OmpA_C-like"/>
    <property type="match status" value="1"/>
</dbReference>
<dbReference type="InterPro" id="IPR006665">
    <property type="entry name" value="OmpA-like"/>
</dbReference>
<evidence type="ECO:0000313" key="12">
    <source>
        <dbReference type="EMBL" id="HHI66109.1"/>
    </source>
</evidence>
<sequence>MAKKKKGSSESGGGAGHDSAGGMRWLLTYSDMITLLMAFFILLFSMATINASKFAATAQALREAFGGYTILDRGSSVIGEPGSTTQSAPVVPDSALKAQEASLKIAEILRQSLNPEQFSVIQTERGYLISILTDKILFDSGKANLKPDAFPLLTKIAAVLKKIDNEVYVEGHTDNVPIHTVEFPSNWELSAARAASVAKYFIEQGISPSRLVIAGYADTRPVASNDTPQGRQKNRRIDILITKK</sequence>
<comment type="similarity">
    <text evidence="3">Belongs to the MotB family.</text>
</comment>
<evidence type="ECO:0000256" key="2">
    <source>
        <dbReference type="ARBA" id="ARBA00004442"/>
    </source>
</evidence>
<dbReference type="Pfam" id="PF13677">
    <property type="entry name" value="MotB_plug"/>
    <property type="match status" value="1"/>
</dbReference>
<dbReference type="GO" id="GO:0005886">
    <property type="term" value="C:plasma membrane"/>
    <property type="evidence" value="ECO:0007669"/>
    <property type="project" value="UniProtKB-SubCell"/>
</dbReference>
<dbReference type="PRINTS" id="PR01021">
    <property type="entry name" value="OMPADOMAIN"/>
</dbReference>
<comment type="caution">
    <text evidence="12">The sequence shown here is derived from an EMBL/GenBank/DDBJ whole genome shotgun (WGS) entry which is preliminary data.</text>
</comment>
<evidence type="ECO:0000259" key="11">
    <source>
        <dbReference type="PROSITE" id="PS51123"/>
    </source>
</evidence>
<dbReference type="InterPro" id="IPR025713">
    <property type="entry name" value="MotB-like_N_dom"/>
</dbReference>
<evidence type="ECO:0000256" key="6">
    <source>
        <dbReference type="ARBA" id="ARBA00022989"/>
    </source>
</evidence>
<dbReference type="AlphaFoldDB" id="A0A7C5PBZ3"/>
<dbReference type="InterPro" id="IPR050330">
    <property type="entry name" value="Bact_OuterMem_StrucFunc"/>
</dbReference>
<comment type="subcellular location">
    <subcellularLocation>
        <location evidence="1">Cell membrane</location>
        <topology evidence="1">Single-pass membrane protein</topology>
    </subcellularLocation>
    <subcellularLocation>
        <location evidence="2">Cell outer membrane</location>
    </subcellularLocation>
</comment>
<keyword evidence="5 10" id="KW-0812">Transmembrane</keyword>
<dbReference type="InterPro" id="IPR006664">
    <property type="entry name" value="OMP_bac"/>
</dbReference>
<dbReference type="PANTHER" id="PTHR30329">
    <property type="entry name" value="STATOR ELEMENT OF FLAGELLAR MOTOR COMPLEX"/>
    <property type="match status" value="1"/>
</dbReference>
<organism evidence="12">
    <name type="scientific">Thermodesulfobium narugense</name>
    <dbReference type="NCBI Taxonomy" id="184064"/>
    <lineage>
        <taxon>Bacteria</taxon>
        <taxon>Pseudomonadati</taxon>
        <taxon>Thermodesulfobiota</taxon>
        <taxon>Thermodesulfobiia</taxon>
        <taxon>Thermodesulfobiales</taxon>
        <taxon>Thermodesulfobiaceae</taxon>
        <taxon>Thermodesulfobium</taxon>
    </lineage>
</organism>
<evidence type="ECO:0000256" key="3">
    <source>
        <dbReference type="ARBA" id="ARBA00008914"/>
    </source>
</evidence>
<evidence type="ECO:0000256" key="9">
    <source>
        <dbReference type="PROSITE-ProRule" id="PRU00473"/>
    </source>
</evidence>
<dbReference type="GO" id="GO:0009279">
    <property type="term" value="C:cell outer membrane"/>
    <property type="evidence" value="ECO:0007669"/>
    <property type="project" value="UniProtKB-SubCell"/>
</dbReference>
<protein>
    <recommendedName>
        <fullName evidence="11">OmpA-like domain-containing protein</fullName>
    </recommendedName>
</protein>
<accession>A0A7C5PBZ3</accession>
<keyword evidence="7 9" id="KW-0472">Membrane</keyword>
<dbReference type="PANTHER" id="PTHR30329:SF21">
    <property type="entry name" value="LIPOPROTEIN YIAD-RELATED"/>
    <property type="match status" value="1"/>
</dbReference>
<dbReference type="EMBL" id="DRUY01000205">
    <property type="protein sequence ID" value="HHI66109.1"/>
    <property type="molecule type" value="Genomic_DNA"/>
</dbReference>
<proteinExistence type="inferred from homology"/>
<evidence type="ECO:0000256" key="4">
    <source>
        <dbReference type="ARBA" id="ARBA00022475"/>
    </source>
</evidence>
<dbReference type="Pfam" id="PF00691">
    <property type="entry name" value="OmpA"/>
    <property type="match status" value="1"/>
</dbReference>
<name>A0A7C5PBZ3_9BACT</name>
<evidence type="ECO:0000256" key="1">
    <source>
        <dbReference type="ARBA" id="ARBA00004162"/>
    </source>
</evidence>
<evidence type="ECO:0000256" key="7">
    <source>
        <dbReference type="ARBA" id="ARBA00023136"/>
    </source>
</evidence>
<feature type="domain" description="OmpA-like" evidence="11">
    <location>
        <begin position="125"/>
        <end position="244"/>
    </location>
</feature>
<evidence type="ECO:0000256" key="8">
    <source>
        <dbReference type="ARBA" id="ARBA00023237"/>
    </source>
</evidence>
<evidence type="ECO:0000256" key="10">
    <source>
        <dbReference type="SAM" id="Phobius"/>
    </source>
</evidence>
<reference evidence="12" key="1">
    <citation type="journal article" date="2020" name="mSystems">
        <title>Genome- and Community-Level Interaction Insights into Carbon Utilization and Element Cycling Functions of Hydrothermarchaeota in Hydrothermal Sediment.</title>
        <authorList>
            <person name="Zhou Z."/>
            <person name="Liu Y."/>
            <person name="Xu W."/>
            <person name="Pan J."/>
            <person name="Luo Z.H."/>
            <person name="Li M."/>
        </authorList>
    </citation>
    <scope>NUCLEOTIDE SEQUENCE [LARGE SCALE GENOMIC DNA]</scope>
    <source>
        <strain evidence="12">SpSt-1019</strain>
    </source>
</reference>
<keyword evidence="6 10" id="KW-1133">Transmembrane helix</keyword>
<gene>
    <name evidence="12" type="ORF">ENL70_06145</name>
</gene>
<keyword evidence="4" id="KW-1003">Cell membrane</keyword>
<dbReference type="SUPFAM" id="SSF103088">
    <property type="entry name" value="OmpA-like"/>
    <property type="match status" value="1"/>
</dbReference>
<evidence type="ECO:0000256" key="5">
    <source>
        <dbReference type="ARBA" id="ARBA00022692"/>
    </source>
</evidence>
<dbReference type="InterPro" id="IPR036737">
    <property type="entry name" value="OmpA-like_sf"/>
</dbReference>